<keyword evidence="4" id="KW-1185">Reference proteome</keyword>
<protein>
    <recommendedName>
        <fullName evidence="2">F-box domain-containing protein</fullName>
    </recommendedName>
</protein>
<reference evidence="3 4" key="1">
    <citation type="submission" date="2018-08" db="EMBL/GenBank/DDBJ databases">
        <title>Genome and evolution of the arbuscular mycorrhizal fungus Diversispora epigaea (formerly Glomus versiforme) and its bacterial endosymbionts.</title>
        <authorList>
            <person name="Sun X."/>
            <person name="Fei Z."/>
            <person name="Harrison M."/>
        </authorList>
    </citation>
    <scope>NUCLEOTIDE SEQUENCE [LARGE SCALE GENOMIC DNA]</scope>
    <source>
        <strain evidence="3 4">IT104</strain>
    </source>
</reference>
<dbReference type="OrthoDB" id="2352501at2759"/>
<dbReference type="InterPro" id="IPR001810">
    <property type="entry name" value="F-box_dom"/>
</dbReference>
<dbReference type="Proteomes" id="UP000266861">
    <property type="component" value="Unassembled WGS sequence"/>
</dbReference>
<comment type="caution">
    <text evidence="3">The sequence shown here is derived from an EMBL/GenBank/DDBJ whole genome shotgun (WGS) entry which is preliminary data.</text>
</comment>
<feature type="domain" description="F-box" evidence="2">
    <location>
        <begin position="94"/>
        <end position="139"/>
    </location>
</feature>
<evidence type="ECO:0000256" key="1">
    <source>
        <dbReference type="SAM" id="MobiDB-lite"/>
    </source>
</evidence>
<evidence type="ECO:0000259" key="2">
    <source>
        <dbReference type="PROSITE" id="PS50181"/>
    </source>
</evidence>
<sequence>MYSVLPAGHNPKTPEIDADFEKELEEEESRKSQGMKDWQKKHGMQKAKGVKKCVRMVSSGISPKEVEKRAMMLKLKPQYHFIVIYNSRKSKTMDTNLLDLPSELIPSIIKNLPIQDLKNYCVLDDIWKDEVIREIHKRLIVDCKFVDNTSGNFNRRNIP</sequence>
<feature type="region of interest" description="Disordered" evidence="1">
    <location>
        <begin position="1"/>
        <end position="43"/>
    </location>
</feature>
<proteinExistence type="predicted"/>
<name>A0A397G4U3_9GLOM</name>
<gene>
    <name evidence="3" type="ORF">Glove_707g116</name>
</gene>
<feature type="compositionally biased region" description="Basic and acidic residues" evidence="1">
    <location>
        <begin position="12"/>
        <end position="21"/>
    </location>
</feature>
<accession>A0A397G4U3</accession>
<evidence type="ECO:0000313" key="4">
    <source>
        <dbReference type="Proteomes" id="UP000266861"/>
    </source>
</evidence>
<organism evidence="3 4">
    <name type="scientific">Diversispora epigaea</name>
    <dbReference type="NCBI Taxonomy" id="1348612"/>
    <lineage>
        <taxon>Eukaryota</taxon>
        <taxon>Fungi</taxon>
        <taxon>Fungi incertae sedis</taxon>
        <taxon>Mucoromycota</taxon>
        <taxon>Glomeromycotina</taxon>
        <taxon>Glomeromycetes</taxon>
        <taxon>Diversisporales</taxon>
        <taxon>Diversisporaceae</taxon>
        <taxon>Diversispora</taxon>
    </lineage>
</organism>
<dbReference type="AlphaFoldDB" id="A0A397G4U3"/>
<evidence type="ECO:0000313" key="3">
    <source>
        <dbReference type="EMBL" id="RHZ44884.1"/>
    </source>
</evidence>
<dbReference type="EMBL" id="PQFF01000563">
    <property type="protein sequence ID" value="RHZ44884.1"/>
    <property type="molecule type" value="Genomic_DNA"/>
</dbReference>
<dbReference type="PROSITE" id="PS50181">
    <property type="entry name" value="FBOX"/>
    <property type="match status" value="1"/>
</dbReference>